<dbReference type="Proteomes" id="UP000023758">
    <property type="component" value="Unassembled WGS sequence"/>
</dbReference>
<organism evidence="1">
    <name type="scientific">Trichophyton rubrum CBS 288.86</name>
    <dbReference type="NCBI Taxonomy" id="1215330"/>
    <lineage>
        <taxon>Eukaryota</taxon>
        <taxon>Fungi</taxon>
        <taxon>Dikarya</taxon>
        <taxon>Ascomycota</taxon>
        <taxon>Pezizomycotina</taxon>
        <taxon>Eurotiomycetes</taxon>
        <taxon>Eurotiomycetidae</taxon>
        <taxon>Onygenales</taxon>
        <taxon>Arthrodermataceae</taxon>
        <taxon>Trichophyton</taxon>
    </lineage>
</organism>
<gene>
    <name evidence="1" type="ORF">H103_07095</name>
</gene>
<name>A0A022VTW4_TRIRU</name>
<protein>
    <submittedName>
        <fullName evidence="1">Uncharacterized protein</fullName>
    </submittedName>
</protein>
<dbReference type="HOGENOM" id="CLU_2016853_0_0_1"/>
<accession>A0A022VTW4</accession>
<dbReference type="EMBL" id="KK207904">
    <property type="protein sequence ID" value="EZF49399.1"/>
    <property type="molecule type" value="Genomic_DNA"/>
</dbReference>
<reference evidence="1" key="1">
    <citation type="submission" date="2014-02" db="EMBL/GenBank/DDBJ databases">
        <title>The Genome Sequence of Trichophyton rubrum (morphotype fischeri) CBS 288.86.</title>
        <authorList>
            <consortium name="The Broad Institute Genomics Platform"/>
            <person name="Cuomo C.A."/>
            <person name="White T.C."/>
            <person name="Graser Y."/>
            <person name="Martinez-Rossi N."/>
            <person name="Heitman J."/>
            <person name="Young S.K."/>
            <person name="Zeng Q."/>
            <person name="Gargeya S."/>
            <person name="Abouelleil A."/>
            <person name="Alvarado L."/>
            <person name="Chapman S.B."/>
            <person name="Gainer-Dewar J."/>
            <person name="Goldberg J."/>
            <person name="Griggs A."/>
            <person name="Gujja S."/>
            <person name="Hansen M."/>
            <person name="Howarth C."/>
            <person name="Imamovic A."/>
            <person name="Larimer J."/>
            <person name="Martinez D."/>
            <person name="Murphy C."/>
            <person name="Pearson M.D."/>
            <person name="Persinoti G."/>
            <person name="Poon T."/>
            <person name="Priest M."/>
            <person name="Roberts A.D."/>
            <person name="Saif S."/>
            <person name="Shea T.D."/>
            <person name="Sykes S.N."/>
            <person name="Wortman J."/>
            <person name="Nusbaum C."/>
            <person name="Birren B."/>
        </authorList>
    </citation>
    <scope>NUCLEOTIDE SEQUENCE [LARGE SCALE GENOMIC DNA]</scope>
    <source>
        <strain evidence="1">CBS 288.86</strain>
    </source>
</reference>
<evidence type="ECO:0000313" key="1">
    <source>
        <dbReference type="EMBL" id="EZF49399.1"/>
    </source>
</evidence>
<proteinExistence type="predicted"/>
<sequence length="123" mass="13516">MCSLNADTFQRSSTLKCRRYIDLPPLDHSLPQIYRFHPPATAAGPTATTTTTPRTHPSRCETCNNLPNPVLSTCLFPPLPILMTSVSHFSTTFLHLGRSNCSYCKVISSSIFSSSPCSSHLTK</sequence>
<dbReference type="AlphaFoldDB" id="A0A022VTW4"/>